<keyword evidence="2" id="KW-1185">Reference proteome</keyword>
<dbReference type="PANTHER" id="PTHR40590:SF1">
    <property type="entry name" value="CYTOPLASMIC PROTEIN"/>
    <property type="match status" value="1"/>
</dbReference>
<dbReference type="Proteomes" id="UP001259803">
    <property type="component" value="Unassembled WGS sequence"/>
</dbReference>
<dbReference type="Pfam" id="PF01963">
    <property type="entry name" value="TraB_PrgY_gumN"/>
    <property type="match status" value="1"/>
</dbReference>
<dbReference type="PANTHER" id="PTHR40590">
    <property type="entry name" value="CYTOPLASMIC PROTEIN-RELATED"/>
    <property type="match status" value="1"/>
</dbReference>
<accession>A0ABU2ZKN4</accession>
<reference evidence="1 2" key="1">
    <citation type="submission" date="2023-09" db="EMBL/GenBank/DDBJ databases">
        <authorList>
            <person name="Rey-Velasco X."/>
        </authorList>
    </citation>
    <scope>NUCLEOTIDE SEQUENCE [LARGE SCALE GENOMIC DNA]</scope>
    <source>
        <strain evidence="1 2">F390</strain>
    </source>
</reference>
<organism evidence="1 2">
    <name type="scientific">Croceicoccus esteveae</name>
    <dbReference type="NCBI Taxonomy" id="3075597"/>
    <lineage>
        <taxon>Bacteria</taxon>
        <taxon>Pseudomonadati</taxon>
        <taxon>Pseudomonadota</taxon>
        <taxon>Alphaproteobacteria</taxon>
        <taxon>Sphingomonadales</taxon>
        <taxon>Erythrobacteraceae</taxon>
        <taxon>Croceicoccus</taxon>
    </lineage>
</organism>
<dbReference type="RefSeq" id="WP_311341196.1">
    <property type="nucleotide sequence ID" value="NZ_JAVRHS010000009.1"/>
</dbReference>
<proteinExistence type="predicted"/>
<dbReference type="InterPro" id="IPR002816">
    <property type="entry name" value="TraB/PrgY/GumN_fam"/>
</dbReference>
<sequence length="298" mass="31601">MLAARFPLRRTILLLIALMLAAILTTGCTKAKRQAQPALFAVTDAQGRKVGWLFGTIHALPADVEWQTDALRAAISDSGVLVVEVRDLKDGEAIAGTLRRLGTTTGLEPLMQRVAPSRREALATAFDAAGLELGRFRDVETWAAALGLGSALSAGDGMDRAAGTDLALLDAFAGRPIIGLETATEQLSIFDRLDEDAQLALLDALITDAGKRGPVLSDAWMRGDVQTLARLTEEGLSGNEDLRDAVLTLRNARWIEQILPLLKAGERPLVAVGAGHLGGSDGLIALLEQRGMVVARAD</sequence>
<protein>
    <submittedName>
        <fullName evidence="1">TraB/GumN family protein</fullName>
    </submittedName>
</protein>
<dbReference type="PROSITE" id="PS51257">
    <property type="entry name" value="PROKAR_LIPOPROTEIN"/>
    <property type="match status" value="1"/>
</dbReference>
<evidence type="ECO:0000313" key="2">
    <source>
        <dbReference type="Proteomes" id="UP001259803"/>
    </source>
</evidence>
<evidence type="ECO:0000313" key="1">
    <source>
        <dbReference type="EMBL" id="MDT0576618.1"/>
    </source>
</evidence>
<name>A0ABU2ZKN4_9SPHN</name>
<gene>
    <name evidence="1" type="ORF">RM533_10540</name>
</gene>
<comment type="caution">
    <text evidence="1">The sequence shown here is derived from an EMBL/GenBank/DDBJ whole genome shotgun (WGS) entry which is preliminary data.</text>
</comment>
<dbReference type="EMBL" id="JAVRHS010000009">
    <property type="protein sequence ID" value="MDT0576618.1"/>
    <property type="molecule type" value="Genomic_DNA"/>
</dbReference>
<dbReference type="CDD" id="cd14789">
    <property type="entry name" value="Tiki"/>
    <property type="match status" value="1"/>
</dbReference>
<dbReference type="InterPro" id="IPR047111">
    <property type="entry name" value="YbaP-like"/>
</dbReference>